<dbReference type="EMBL" id="QTSX02003897">
    <property type="protein sequence ID" value="KAJ9067715.1"/>
    <property type="molecule type" value="Genomic_DNA"/>
</dbReference>
<sequence>MEHEVNLSVIFSDKYLTSPSYDAFTEIAKAPGLVQHCTIMGHSDWNSLRPDLLKCLRTVSSIDLKHHVTTPIQFPTEEAPFHATALSFESDWHHLEFINWAIKFFPNLQHLYINSLFNGKVLPLKSNVFPNLTHFYSKSKQSSAFWGTITLNCTQALICLHRYPQKGHSKGDALNPS</sequence>
<organism evidence="1 2">
    <name type="scientific">Entomophthora muscae</name>
    <dbReference type="NCBI Taxonomy" id="34485"/>
    <lineage>
        <taxon>Eukaryota</taxon>
        <taxon>Fungi</taxon>
        <taxon>Fungi incertae sedis</taxon>
        <taxon>Zoopagomycota</taxon>
        <taxon>Entomophthoromycotina</taxon>
        <taxon>Entomophthoromycetes</taxon>
        <taxon>Entomophthorales</taxon>
        <taxon>Entomophthoraceae</taxon>
        <taxon>Entomophthora</taxon>
    </lineage>
</organism>
<accession>A0ACC2SZG6</accession>
<dbReference type="Proteomes" id="UP001165960">
    <property type="component" value="Unassembled WGS sequence"/>
</dbReference>
<proteinExistence type="predicted"/>
<gene>
    <name evidence="1" type="ORF">DSO57_1036345</name>
</gene>
<reference evidence="1" key="1">
    <citation type="submission" date="2022-04" db="EMBL/GenBank/DDBJ databases">
        <title>Genome of the entomopathogenic fungus Entomophthora muscae.</title>
        <authorList>
            <person name="Elya C."/>
            <person name="Lovett B.R."/>
            <person name="Lee E."/>
            <person name="Macias A.M."/>
            <person name="Hajek A.E."/>
            <person name="De Bivort B.L."/>
            <person name="Kasson M.T."/>
            <person name="De Fine Licht H.H."/>
            <person name="Stajich J.E."/>
        </authorList>
    </citation>
    <scope>NUCLEOTIDE SEQUENCE</scope>
    <source>
        <strain evidence="1">Berkeley</strain>
    </source>
</reference>
<protein>
    <submittedName>
        <fullName evidence="1">Uncharacterized protein</fullName>
    </submittedName>
</protein>
<name>A0ACC2SZG6_9FUNG</name>
<keyword evidence="2" id="KW-1185">Reference proteome</keyword>
<evidence type="ECO:0000313" key="2">
    <source>
        <dbReference type="Proteomes" id="UP001165960"/>
    </source>
</evidence>
<evidence type="ECO:0000313" key="1">
    <source>
        <dbReference type="EMBL" id="KAJ9067715.1"/>
    </source>
</evidence>
<comment type="caution">
    <text evidence="1">The sequence shown here is derived from an EMBL/GenBank/DDBJ whole genome shotgun (WGS) entry which is preliminary data.</text>
</comment>